<feature type="domain" description="HTH lysR-type" evidence="5">
    <location>
        <begin position="28"/>
        <end position="85"/>
    </location>
</feature>
<dbReference type="EMBL" id="JBHMEA010000016">
    <property type="protein sequence ID" value="MFB9231196.1"/>
    <property type="molecule type" value="Genomic_DNA"/>
</dbReference>
<keyword evidence="4" id="KW-0804">Transcription</keyword>
<evidence type="ECO:0000256" key="3">
    <source>
        <dbReference type="ARBA" id="ARBA00023125"/>
    </source>
</evidence>
<dbReference type="InterPro" id="IPR036388">
    <property type="entry name" value="WH-like_DNA-bd_sf"/>
</dbReference>
<dbReference type="PANTHER" id="PTHR30537">
    <property type="entry name" value="HTH-TYPE TRANSCRIPTIONAL REGULATOR"/>
    <property type="match status" value="1"/>
</dbReference>
<keyword evidence="7" id="KW-1185">Reference proteome</keyword>
<dbReference type="InterPro" id="IPR058163">
    <property type="entry name" value="LysR-type_TF_proteobact-type"/>
</dbReference>
<evidence type="ECO:0000256" key="2">
    <source>
        <dbReference type="ARBA" id="ARBA00023015"/>
    </source>
</evidence>
<dbReference type="InterPro" id="IPR005119">
    <property type="entry name" value="LysR_subst-bd"/>
</dbReference>
<accession>A0ABV5JE86</accession>
<name>A0ABV5JE86_9RHOB</name>
<dbReference type="SUPFAM" id="SSF53850">
    <property type="entry name" value="Periplasmic binding protein-like II"/>
    <property type="match status" value="1"/>
</dbReference>
<organism evidence="6 7">
    <name type="scientific">Pseudohalocynthiibacter aestuariivivens</name>
    <dbReference type="NCBI Taxonomy" id="1591409"/>
    <lineage>
        <taxon>Bacteria</taxon>
        <taxon>Pseudomonadati</taxon>
        <taxon>Pseudomonadota</taxon>
        <taxon>Alphaproteobacteria</taxon>
        <taxon>Rhodobacterales</taxon>
        <taxon>Paracoccaceae</taxon>
        <taxon>Pseudohalocynthiibacter</taxon>
    </lineage>
</organism>
<dbReference type="InterPro" id="IPR036390">
    <property type="entry name" value="WH_DNA-bd_sf"/>
</dbReference>
<reference evidence="6 7" key="1">
    <citation type="submission" date="2024-09" db="EMBL/GenBank/DDBJ databases">
        <authorList>
            <person name="Sun Q."/>
            <person name="Mori K."/>
        </authorList>
    </citation>
    <scope>NUCLEOTIDE SEQUENCE [LARGE SCALE GENOMIC DNA]</scope>
    <source>
        <strain evidence="6 7">CECT 8726</strain>
    </source>
</reference>
<keyword evidence="2" id="KW-0805">Transcription regulation</keyword>
<dbReference type="InterPro" id="IPR000847">
    <property type="entry name" value="LysR_HTH_N"/>
</dbReference>
<keyword evidence="3" id="KW-0238">DNA-binding</keyword>
<protein>
    <submittedName>
        <fullName evidence="6">LysR family transcriptional regulator</fullName>
    </submittedName>
</protein>
<comment type="caution">
    <text evidence="6">The sequence shown here is derived from an EMBL/GenBank/DDBJ whole genome shotgun (WGS) entry which is preliminary data.</text>
</comment>
<comment type="similarity">
    <text evidence="1">Belongs to the LysR transcriptional regulatory family.</text>
</comment>
<evidence type="ECO:0000256" key="1">
    <source>
        <dbReference type="ARBA" id="ARBA00009437"/>
    </source>
</evidence>
<dbReference type="SUPFAM" id="SSF46785">
    <property type="entry name" value="Winged helix' DNA-binding domain"/>
    <property type="match status" value="1"/>
</dbReference>
<dbReference type="RefSeq" id="WP_213889063.1">
    <property type="nucleotide sequence ID" value="NZ_JAGFNU010000005.1"/>
</dbReference>
<dbReference type="PRINTS" id="PR00039">
    <property type="entry name" value="HTHLYSR"/>
</dbReference>
<evidence type="ECO:0000313" key="6">
    <source>
        <dbReference type="EMBL" id="MFB9231196.1"/>
    </source>
</evidence>
<dbReference type="PANTHER" id="PTHR30537:SF74">
    <property type="entry name" value="HTH-TYPE TRANSCRIPTIONAL REGULATOR TRPI"/>
    <property type="match status" value="1"/>
</dbReference>
<dbReference type="Gene3D" id="1.10.10.10">
    <property type="entry name" value="Winged helix-like DNA-binding domain superfamily/Winged helix DNA-binding domain"/>
    <property type="match status" value="1"/>
</dbReference>
<dbReference type="Gene3D" id="3.40.190.10">
    <property type="entry name" value="Periplasmic binding protein-like II"/>
    <property type="match status" value="2"/>
</dbReference>
<proteinExistence type="inferred from homology"/>
<dbReference type="Pfam" id="PF03466">
    <property type="entry name" value="LysR_substrate"/>
    <property type="match status" value="1"/>
</dbReference>
<evidence type="ECO:0000259" key="5">
    <source>
        <dbReference type="PROSITE" id="PS50931"/>
    </source>
</evidence>
<evidence type="ECO:0000313" key="7">
    <source>
        <dbReference type="Proteomes" id="UP001589683"/>
    </source>
</evidence>
<sequence length="320" mass="35039">MNANAGRSQPVQLLGSIRKTRISMHILPSLNGLRAFEVAARCGSFVLAGQELGVSSAAVSLQVKSLEDHLGKKLFVRKGNRISLTDAGEEIYPKLARAFGELSEAAQIVRRNKRTRQLVVSTLPALSELWLLPKALRFSEQTGVSLDIRVQEDPIDFEREAVDLRLTYGSTFYTEYRQIPLFSGIAIPVCAPAFWEQYSDPEGLLVNVPDAKLIHNKWGPSFSSEPHWSDWRLKAGNRTSDPSDPGLIVSDLSLAVSAARQEAGVALIPSILVSSDISSGSLVSPSAINLPMKKDYACVFPNARAESPTFKMFLNFLGLN</sequence>
<evidence type="ECO:0000256" key="4">
    <source>
        <dbReference type="ARBA" id="ARBA00023163"/>
    </source>
</evidence>
<gene>
    <name evidence="6" type="ORF">ACFFUT_05280</name>
</gene>
<dbReference type="PROSITE" id="PS50931">
    <property type="entry name" value="HTH_LYSR"/>
    <property type="match status" value="1"/>
</dbReference>
<dbReference type="Proteomes" id="UP001589683">
    <property type="component" value="Unassembled WGS sequence"/>
</dbReference>
<dbReference type="Pfam" id="PF00126">
    <property type="entry name" value="HTH_1"/>
    <property type="match status" value="1"/>
</dbReference>